<comment type="caution">
    <text evidence="2">The sequence shown here is derived from an EMBL/GenBank/DDBJ whole genome shotgun (WGS) entry which is preliminary data.</text>
</comment>
<protein>
    <recommendedName>
        <fullName evidence="4">Holdfast attachment protein D</fullName>
    </recommendedName>
</protein>
<feature type="chain" id="PRO_5031272696" description="Holdfast attachment protein D" evidence="1">
    <location>
        <begin position="30"/>
        <end position="415"/>
    </location>
</feature>
<dbReference type="NCBIfam" id="NF037936">
    <property type="entry name" value="holdfast_HfaD"/>
    <property type="match status" value="1"/>
</dbReference>
<organism evidence="2 3">
    <name type="scientific">Brevundimonas lenta</name>
    <dbReference type="NCBI Taxonomy" id="424796"/>
    <lineage>
        <taxon>Bacteria</taxon>
        <taxon>Pseudomonadati</taxon>
        <taxon>Pseudomonadota</taxon>
        <taxon>Alphaproteobacteria</taxon>
        <taxon>Caulobacterales</taxon>
        <taxon>Caulobacteraceae</taxon>
        <taxon>Brevundimonas</taxon>
    </lineage>
</organism>
<dbReference type="Proteomes" id="UP000529946">
    <property type="component" value="Unassembled WGS sequence"/>
</dbReference>
<evidence type="ECO:0008006" key="4">
    <source>
        <dbReference type="Google" id="ProtNLM"/>
    </source>
</evidence>
<evidence type="ECO:0000256" key="1">
    <source>
        <dbReference type="SAM" id="SignalP"/>
    </source>
</evidence>
<accession>A0A7W6JGP4</accession>
<keyword evidence="3" id="KW-1185">Reference proteome</keyword>
<evidence type="ECO:0000313" key="3">
    <source>
        <dbReference type="Proteomes" id="UP000529946"/>
    </source>
</evidence>
<evidence type="ECO:0000313" key="2">
    <source>
        <dbReference type="EMBL" id="MBB4083776.1"/>
    </source>
</evidence>
<dbReference type="RefSeq" id="WP_183204930.1">
    <property type="nucleotide sequence ID" value="NZ_BAAAER010000003.1"/>
</dbReference>
<sequence>MAKHALIRLAGTIAATTLCVAAAATEAAAQDGTIVLNEQLQLGDILSGQTLNVVDAQDQVTVSTSAQGNAFSGAVENDSITVSSDQDMRGDSTARSDVTLGGDTDGVVNVITQAGGNYLAASAYDAGLTVEATQSNTGGLVSATSEVGDSDARLLAGGSVNASAVSNTTALYGEGSAIDGSIDQSSSATVRSFSRIQSQYVPAETAVTSESTINAVAVTSGQTSGQALTINQTSTSDFVEADASANAGNAWDLASRARASANRAVLSNQGGSVVTTSSQENSSFVRAAALTTAYDYGRAEARATGAGNELSVGNNDIYVEIDNTQINSGGVDVSATFSGTNGYDVYVGADAVGNSVTGYACSECEGYLEARNSQTNSGDVSAQATTVVAGSNRAVITGANAVGNSASFYVSRPTH</sequence>
<reference evidence="2 3" key="1">
    <citation type="submission" date="2020-08" db="EMBL/GenBank/DDBJ databases">
        <title>Genomic Encyclopedia of Type Strains, Phase IV (KMG-IV): sequencing the most valuable type-strain genomes for metagenomic binning, comparative biology and taxonomic classification.</title>
        <authorList>
            <person name="Goeker M."/>
        </authorList>
    </citation>
    <scope>NUCLEOTIDE SEQUENCE [LARGE SCALE GENOMIC DNA]</scope>
    <source>
        <strain evidence="2 3">DSM 23960</strain>
    </source>
</reference>
<keyword evidence="1" id="KW-0732">Signal</keyword>
<gene>
    <name evidence="2" type="ORF">GGR12_002664</name>
</gene>
<feature type="signal peptide" evidence="1">
    <location>
        <begin position="1"/>
        <end position="29"/>
    </location>
</feature>
<dbReference type="AlphaFoldDB" id="A0A7W6JGP4"/>
<dbReference type="EMBL" id="JACIDM010000003">
    <property type="protein sequence ID" value="MBB4083776.1"/>
    <property type="molecule type" value="Genomic_DNA"/>
</dbReference>
<name>A0A7W6JGP4_9CAUL</name>
<dbReference type="InterPro" id="IPR049860">
    <property type="entry name" value="Holdfast_HfaD"/>
</dbReference>
<proteinExistence type="predicted"/>